<dbReference type="GO" id="GO:0006508">
    <property type="term" value="P:proteolysis"/>
    <property type="evidence" value="ECO:0007669"/>
    <property type="project" value="UniProtKB-KW"/>
</dbReference>
<feature type="domain" description="Peptidase S1" evidence="10">
    <location>
        <begin position="198"/>
        <end position="432"/>
    </location>
</feature>
<keyword evidence="8" id="KW-0720">Serine protease</keyword>
<keyword evidence="8" id="KW-0645">Protease</keyword>
<feature type="region of interest" description="Disordered" evidence="9">
    <location>
        <begin position="23"/>
        <end position="65"/>
    </location>
</feature>
<evidence type="ECO:0000256" key="9">
    <source>
        <dbReference type="SAM" id="MobiDB-lite"/>
    </source>
</evidence>
<dbReference type="PROSITE" id="PS00135">
    <property type="entry name" value="TRYPSIN_SER"/>
    <property type="match status" value="1"/>
</dbReference>
<dbReference type="PANTHER" id="PTHR24252">
    <property type="entry name" value="ACROSIN-RELATED"/>
    <property type="match status" value="1"/>
</dbReference>
<dbReference type="PRINTS" id="PR00722">
    <property type="entry name" value="CHYMOTRYPSIN"/>
</dbReference>
<gene>
    <name evidence="11" type="ORF">ONE63_009186</name>
</gene>
<dbReference type="Proteomes" id="UP001075354">
    <property type="component" value="Chromosome 7"/>
</dbReference>
<dbReference type="GO" id="GO:0005576">
    <property type="term" value="C:extracellular region"/>
    <property type="evidence" value="ECO:0007669"/>
    <property type="project" value="UniProtKB-SubCell"/>
</dbReference>
<protein>
    <recommendedName>
        <fullName evidence="6">Phenoloxidase-activating factor 2</fullName>
    </recommendedName>
    <alternativeName>
        <fullName evidence="7">Prophenoloxidase-activating factor II</fullName>
    </alternativeName>
</protein>
<comment type="similarity">
    <text evidence="5">Belongs to the peptidase S1 family. CLIP subfamily.</text>
</comment>
<dbReference type="PROSITE" id="PS00134">
    <property type="entry name" value="TRYPSIN_HIS"/>
    <property type="match status" value="1"/>
</dbReference>
<dbReference type="EMBL" id="JAPTSV010000007">
    <property type="protein sequence ID" value="KAJ1526011.1"/>
    <property type="molecule type" value="Genomic_DNA"/>
</dbReference>
<keyword evidence="12" id="KW-1185">Reference proteome</keyword>
<dbReference type="FunFam" id="2.40.10.10:FF:000038">
    <property type="entry name" value="Serine protease"/>
    <property type="match status" value="1"/>
</dbReference>
<dbReference type="InterPro" id="IPR018114">
    <property type="entry name" value="TRYPSIN_HIS"/>
</dbReference>
<proteinExistence type="inferred from homology"/>
<evidence type="ECO:0000259" key="10">
    <source>
        <dbReference type="PROSITE" id="PS50240"/>
    </source>
</evidence>
<dbReference type="InterPro" id="IPR043504">
    <property type="entry name" value="Peptidase_S1_PA_chymotrypsin"/>
</dbReference>
<dbReference type="InterPro" id="IPR022700">
    <property type="entry name" value="CLIP"/>
</dbReference>
<evidence type="ECO:0000256" key="4">
    <source>
        <dbReference type="ARBA" id="ARBA00023157"/>
    </source>
</evidence>
<accession>A0AAV7XQQ2</accession>
<dbReference type="InterPro" id="IPR009003">
    <property type="entry name" value="Peptidase_S1_PA"/>
</dbReference>
<dbReference type="PANTHER" id="PTHR24252:SF7">
    <property type="entry name" value="HYALIN"/>
    <property type="match status" value="1"/>
</dbReference>
<dbReference type="CDD" id="cd00190">
    <property type="entry name" value="Tryp_SPc"/>
    <property type="match status" value="1"/>
</dbReference>
<keyword evidence="4" id="KW-1015">Disulfide bond</keyword>
<evidence type="ECO:0000256" key="8">
    <source>
        <dbReference type="RuleBase" id="RU363034"/>
    </source>
</evidence>
<dbReference type="InterPro" id="IPR001254">
    <property type="entry name" value="Trypsin_dom"/>
</dbReference>
<dbReference type="SMART" id="SM00020">
    <property type="entry name" value="Tryp_SPc"/>
    <property type="match status" value="1"/>
</dbReference>
<dbReference type="PROSITE" id="PS50240">
    <property type="entry name" value="TRYPSIN_DOM"/>
    <property type="match status" value="1"/>
</dbReference>
<evidence type="ECO:0000256" key="6">
    <source>
        <dbReference type="ARBA" id="ARBA00068096"/>
    </source>
</evidence>
<evidence type="ECO:0000256" key="3">
    <source>
        <dbReference type="ARBA" id="ARBA00022729"/>
    </source>
</evidence>
<dbReference type="Gene3D" id="2.40.10.10">
    <property type="entry name" value="Trypsin-like serine proteases"/>
    <property type="match status" value="2"/>
</dbReference>
<organism evidence="11 12">
    <name type="scientific">Megalurothrips usitatus</name>
    <name type="common">bean blossom thrips</name>
    <dbReference type="NCBI Taxonomy" id="439358"/>
    <lineage>
        <taxon>Eukaryota</taxon>
        <taxon>Metazoa</taxon>
        <taxon>Ecdysozoa</taxon>
        <taxon>Arthropoda</taxon>
        <taxon>Hexapoda</taxon>
        <taxon>Insecta</taxon>
        <taxon>Pterygota</taxon>
        <taxon>Neoptera</taxon>
        <taxon>Paraneoptera</taxon>
        <taxon>Thysanoptera</taxon>
        <taxon>Terebrantia</taxon>
        <taxon>Thripoidea</taxon>
        <taxon>Thripidae</taxon>
        <taxon>Megalurothrips</taxon>
    </lineage>
</organism>
<dbReference type="SUPFAM" id="SSF50494">
    <property type="entry name" value="Trypsin-like serine proteases"/>
    <property type="match status" value="1"/>
</dbReference>
<comment type="caution">
    <text evidence="11">The sequence shown here is derived from an EMBL/GenBank/DDBJ whole genome shotgun (WGS) entry which is preliminary data.</text>
</comment>
<dbReference type="Pfam" id="PF00089">
    <property type="entry name" value="Trypsin"/>
    <property type="match status" value="1"/>
</dbReference>
<evidence type="ECO:0000256" key="7">
    <source>
        <dbReference type="ARBA" id="ARBA00076468"/>
    </source>
</evidence>
<evidence type="ECO:0000256" key="1">
    <source>
        <dbReference type="ARBA" id="ARBA00004613"/>
    </source>
</evidence>
<keyword evidence="3" id="KW-0732">Signal</keyword>
<dbReference type="SMART" id="SM00680">
    <property type="entry name" value="CLIP"/>
    <property type="match status" value="1"/>
</dbReference>
<evidence type="ECO:0000256" key="2">
    <source>
        <dbReference type="ARBA" id="ARBA00022525"/>
    </source>
</evidence>
<name>A0AAV7XQQ2_9NEOP</name>
<evidence type="ECO:0000313" key="12">
    <source>
        <dbReference type="Proteomes" id="UP001075354"/>
    </source>
</evidence>
<keyword evidence="2" id="KW-0964">Secreted</keyword>
<comment type="subcellular location">
    <subcellularLocation>
        <location evidence="1">Secreted</location>
    </subcellularLocation>
</comment>
<dbReference type="AlphaFoldDB" id="A0AAV7XQQ2"/>
<evidence type="ECO:0000313" key="11">
    <source>
        <dbReference type="EMBL" id="KAJ1526011.1"/>
    </source>
</evidence>
<reference evidence="11" key="1">
    <citation type="submission" date="2022-12" db="EMBL/GenBank/DDBJ databases">
        <title>Chromosome-level genome assembly of the bean flower thrips Megalurothrips usitatus.</title>
        <authorList>
            <person name="Ma L."/>
            <person name="Liu Q."/>
            <person name="Li H."/>
            <person name="Cai W."/>
        </authorList>
    </citation>
    <scope>NUCLEOTIDE SEQUENCE</scope>
    <source>
        <strain evidence="11">Cailab_2022a</strain>
    </source>
</reference>
<evidence type="ECO:0000256" key="5">
    <source>
        <dbReference type="ARBA" id="ARBA00024195"/>
    </source>
</evidence>
<dbReference type="InterPro" id="IPR033116">
    <property type="entry name" value="TRYPSIN_SER"/>
</dbReference>
<keyword evidence="8" id="KW-0378">Hydrolase</keyword>
<dbReference type="InterPro" id="IPR001314">
    <property type="entry name" value="Peptidase_S1A"/>
</dbReference>
<dbReference type="GO" id="GO:0004252">
    <property type="term" value="F:serine-type endopeptidase activity"/>
    <property type="evidence" value="ECO:0007669"/>
    <property type="project" value="InterPro"/>
</dbReference>
<sequence length="432" mass="47024">MGKAGPVTNQWCTRLLGEAPLAPDRASSPLPNLPFPGVIKDQKGGKGGKTSTDIKKTTSDSSTEAPKLVVAKASEAKDEPYQECKSIGDLPGHCRHIRFCLINEFRTNYTLVSYYNCPIQDKYVGVCCPDDRDSRPKAVPVKPLKSDEEAAEEEARILAKNPQRIDGPGVVKRPSPLGAPGKNRGCGVSAVSGAEPPKAGGGVSDPGEYPWMAAILNAKDNEQFCGGVILDQTHVLTAAHCLIRKRQSELVVVLGEYDLTSPNETRSQKFKVVNIRRHERFDMHTYENDIAIFTLDRPAVFNTYVWPVCLPDPSDAKNAVNQTAVVTGWGTMYYGGPAATVLMEVGVPVWDSSQCQKRYTQPVLKTAVCAGGYEGGKDSCQGDSGGPLMMQKEDGRWTNIGIVSYGIRCGEPLQPGVYTRVTEYLQWIQNNT</sequence>